<dbReference type="AlphaFoldDB" id="A0A5C6E7U2"/>
<sequence length="506" mass="57826">MRFPRSSGVLCHITCLPNEFGIGDFGSAAYQFVDFLEAAGQTAWQILPLSPPARGHSPYSSYSAFAGNTLLISPAMLVEDGFLAQADLIQADSRQGDEPAAPDLTRVDFDSVARFRRPLLRKAFDHFQKGGSEADRSRLAEFVTRHAWWLDDFARYEALMVHFDESDWTRWPSDLVHREAAALDAWDAQLSQEIEFSKFQQYIFDDQWVRLKRYANDRHVRMYGDMPIFVAHESVDVWANQEIFCLDASGNPTLVAGVPPDYFSKTGQLWGNPQYRWDVLAKCDYGWWTKRFEHAFHQFDWMRIDHFRGFESYWEVPAGEKTAINGRWVKGPGAEPFLAAQKQLGDLPLIAEDLGMITEAVHELRDVLGLPGMRVMQFGFEQEDDVYHRPSHYPPQCVAYTGTHDNDTLMGWYKKRKVDPEQVDLLAEIVTEKKDIHLQLIASVMNSKADIAIIPIQDWLGMGSEARMNQPGKATGSWVWRLKPNLLTDDLAAKIRTLTQQSKRLS</sequence>
<keyword evidence="5 10" id="KW-0328">Glycosyltransferase</keyword>
<evidence type="ECO:0000256" key="2">
    <source>
        <dbReference type="ARBA" id="ARBA00005684"/>
    </source>
</evidence>
<dbReference type="NCBIfam" id="NF011080">
    <property type="entry name" value="PRK14508.1-3"/>
    <property type="match status" value="1"/>
</dbReference>
<dbReference type="InterPro" id="IPR003385">
    <property type="entry name" value="Glyco_hydro_77"/>
</dbReference>
<dbReference type="SUPFAM" id="SSF51445">
    <property type="entry name" value="(Trans)glycosidases"/>
    <property type="match status" value="1"/>
</dbReference>
<dbReference type="EC" id="2.4.1.25" evidence="3 10"/>
<evidence type="ECO:0000256" key="6">
    <source>
        <dbReference type="ARBA" id="ARBA00022679"/>
    </source>
</evidence>
<evidence type="ECO:0000256" key="1">
    <source>
        <dbReference type="ARBA" id="ARBA00000439"/>
    </source>
</evidence>
<dbReference type="OrthoDB" id="9811841at2"/>
<keyword evidence="6 10" id="KW-0808">Transferase</keyword>
<comment type="caution">
    <text evidence="11">The sequence shown here is derived from an EMBL/GenBank/DDBJ whole genome shotgun (WGS) entry which is preliminary data.</text>
</comment>
<comment type="similarity">
    <text evidence="2 10">Belongs to the disproportionating enzyme family.</text>
</comment>
<gene>
    <name evidence="11" type="primary">malQ</name>
    <name evidence="11" type="ORF">Q31b_23170</name>
</gene>
<comment type="catalytic activity">
    <reaction evidence="1 10">
        <text>Transfers a segment of a (1-&gt;4)-alpha-D-glucan to a new position in an acceptor, which may be glucose or a (1-&gt;4)-alpha-D-glucan.</text>
        <dbReference type="EC" id="2.4.1.25"/>
    </reaction>
</comment>
<evidence type="ECO:0000256" key="10">
    <source>
        <dbReference type="RuleBase" id="RU361207"/>
    </source>
</evidence>
<proteinExistence type="inferred from homology"/>
<dbReference type="EMBL" id="SJPY01000003">
    <property type="protein sequence ID" value="TWU43279.1"/>
    <property type="molecule type" value="Genomic_DNA"/>
</dbReference>
<dbReference type="NCBIfam" id="TIGR00217">
    <property type="entry name" value="malQ"/>
    <property type="match status" value="1"/>
</dbReference>
<name>A0A5C6E7U2_9BACT</name>
<dbReference type="PANTHER" id="PTHR32438">
    <property type="entry name" value="4-ALPHA-GLUCANOTRANSFERASE DPE1, CHLOROPLASTIC/AMYLOPLASTIC"/>
    <property type="match status" value="1"/>
</dbReference>
<accession>A0A5C6E7U2</accession>
<evidence type="ECO:0000256" key="3">
    <source>
        <dbReference type="ARBA" id="ARBA00012560"/>
    </source>
</evidence>
<dbReference type="RefSeq" id="WP_146599736.1">
    <property type="nucleotide sequence ID" value="NZ_SJPY01000003.1"/>
</dbReference>
<organism evidence="11 12">
    <name type="scientific">Novipirellula aureliae</name>
    <dbReference type="NCBI Taxonomy" id="2527966"/>
    <lineage>
        <taxon>Bacteria</taxon>
        <taxon>Pseudomonadati</taxon>
        <taxon>Planctomycetota</taxon>
        <taxon>Planctomycetia</taxon>
        <taxon>Pirellulales</taxon>
        <taxon>Pirellulaceae</taxon>
        <taxon>Novipirellula</taxon>
    </lineage>
</organism>
<evidence type="ECO:0000256" key="7">
    <source>
        <dbReference type="ARBA" id="ARBA00023277"/>
    </source>
</evidence>
<protein>
    <recommendedName>
        <fullName evidence="4 10">4-alpha-glucanotransferase</fullName>
        <ecNumber evidence="3 10">2.4.1.25</ecNumber>
    </recommendedName>
    <alternativeName>
        <fullName evidence="8 10">Amylomaltase</fullName>
    </alternativeName>
    <alternativeName>
        <fullName evidence="9 10">Disproportionating enzyme</fullName>
    </alternativeName>
</protein>
<dbReference type="InterPro" id="IPR017853">
    <property type="entry name" value="GH"/>
</dbReference>
<evidence type="ECO:0000256" key="8">
    <source>
        <dbReference type="ARBA" id="ARBA00031423"/>
    </source>
</evidence>
<dbReference type="Gene3D" id="3.20.20.80">
    <property type="entry name" value="Glycosidases"/>
    <property type="match status" value="1"/>
</dbReference>
<dbReference type="GO" id="GO:0005975">
    <property type="term" value="P:carbohydrate metabolic process"/>
    <property type="evidence" value="ECO:0007669"/>
    <property type="project" value="InterPro"/>
</dbReference>
<keyword evidence="12" id="KW-1185">Reference proteome</keyword>
<evidence type="ECO:0000256" key="4">
    <source>
        <dbReference type="ARBA" id="ARBA00020295"/>
    </source>
</evidence>
<keyword evidence="7 10" id="KW-0119">Carbohydrate metabolism</keyword>
<dbReference type="Proteomes" id="UP000315471">
    <property type="component" value="Unassembled WGS sequence"/>
</dbReference>
<evidence type="ECO:0000313" key="11">
    <source>
        <dbReference type="EMBL" id="TWU43279.1"/>
    </source>
</evidence>
<evidence type="ECO:0000313" key="12">
    <source>
        <dbReference type="Proteomes" id="UP000315471"/>
    </source>
</evidence>
<dbReference type="GO" id="GO:0004134">
    <property type="term" value="F:4-alpha-glucanotransferase activity"/>
    <property type="evidence" value="ECO:0007669"/>
    <property type="project" value="UniProtKB-EC"/>
</dbReference>
<evidence type="ECO:0000256" key="9">
    <source>
        <dbReference type="ARBA" id="ARBA00031501"/>
    </source>
</evidence>
<dbReference type="PANTHER" id="PTHR32438:SF5">
    <property type="entry name" value="4-ALPHA-GLUCANOTRANSFERASE DPE1, CHLOROPLASTIC_AMYLOPLASTIC"/>
    <property type="match status" value="1"/>
</dbReference>
<evidence type="ECO:0000256" key="5">
    <source>
        <dbReference type="ARBA" id="ARBA00022676"/>
    </source>
</evidence>
<reference evidence="11 12" key="1">
    <citation type="submission" date="2019-02" db="EMBL/GenBank/DDBJ databases">
        <title>Deep-cultivation of Planctomycetes and their phenomic and genomic characterization uncovers novel biology.</title>
        <authorList>
            <person name="Wiegand S."/>
            <person name="Jogler M."/>
            <person name="Boedeker C."/>
            <person name="Pinto D."/>
            <person name="Vollmers J."/>
            <person name="Rivas-Marin E."/>
            <person name="Kohn T."/>
            <person name="Peeters S.H."/>
            <person name="Heuer A."/>
            <person name="Rast P."/>
            <person name="Oberbeckmann S."/>
            <person name="Bunk B."/>
            <person name="Jeske O."/>
            <person name="Meyerdierks A."/>
            <person name="Storesund J.E."/>
            <person name="Kallscheuer N."/>
            <person name="Luecker S."/>
            <person name="Lage O.M."/>
            <person name="Pohl T."/>
            <person name="Merkel B.J."/>
            <person name="Hornburger P."/>
            <person name="Mueller R.-W."/>
            <person name="Bruemmer F."/>
            <person name="Labrenz M."/>
            <person name="Spormann A.M."/>
            <person name="Op Den Camp H."/>
            <person name="Overmann J."/>
            <person name="Amann R."/>
            <person name="Jetten M.S.M."/>
            <person name="Mascher T."/>
            <person name="Medema M.H."/>
            <person name="Devos D.P."/>
            <person name="Kaster A.-K."/>
            <person name="Ovreas L."/>
            <person name="Rohde M."/>
            <person name="Galperin M.Y."/>
            <person name="Jogler C."/>
        </authorList>
    </citation>
    <scope>NUCLEOTIDE SEQUENCE [LARGE SCALE GENOMIC DNA]</scope>
    <source>
        <strain evidence="11 12">Q31b</strain>
    </source>
</reference>
<dbReference type="Pfam" id="PF02446">
    <property type="entry name" value="Glyco_hydro_77"/>
    <property type="match status" value="1"/>
</dbReference>